<feature type="region of interest" description="Disordered" evidence="1">
    <location>
        <begin position="26"/>
        <end position="70"/>
    </location>
</feature>
<keyword evidence="2" id="KW-0732">Signal</keyword>
<evidence type="ECO:0000313" key="4">
    <source>
        <dbReference type="Proteomes" id="UP000295701"/>
    </source>
</evidence>
<proteinExistence type="predicted"/>
<dbReference type="OrthoDB" id="9797912at2"/>
<evidence type="ECO:0000256" key="1">
    <source>
        <dbReference type="SAM" id="MobiDB-lite"/>
    </source>
</evidence>
<dbReference type="InterPro" id="IPR038696">
    <property type="entry name" value="IalB_sf"/>
</dbReference>
<dbReference type="InterPro" id="IPR010642">
    <property type="entry name" value="Invasion_prot_B"/>
</dbReference>
<comment type="caution">
    <text evidence="3">The sequence shown here is derived from an EMBL/GenBank/DDBJ whole genome shotgun (WGS) entry which is preliminary data.</text>
</comment>
<name>A0A4R6AI85_9RHOB</name>
<keyword evidence="4" id="KW-1185">Reference proteome</keyword>
<accession>A0A4R6AI85</accession>
<feature type="chain" id="PRO_5021025094" evidence="2">
    <location>
        <begin position="23"/>
        <end position="219"/>
    </location>
</feature>
<evidence type="ECO:0000256" key="2">
    <source>
        <dbReference type="SAM" id="SignalP"/>
    </source>
</evidence>
<dbReference type="AlphaFoldDB" id="A0A4R6AI85"/>
<feature type="compositionally biased region" description="Low complexity" evidence="1">
    <location>
        <begin position="58"/>
        <end position="69"/>
    </location>
</feature>
<protein>
    <submittedName>
        <fullName evidence="3">Invasion associated locus B family protein</fullName>
    </submittedName>
</protein>
<dbReference type="Pfam" id="PF06776">
    <property type="entry name" value="IalB"/>
    <property type="match status" value="1"/>
</dbReference>
<dbReference type="RefSeq" id="WP_133395603.1">
    <property type="nucleotide sequence ID" value="NZ_SNAA01000002.1"/>
</dbReference>
<evidence type="ECO:0000313" key="3">
    <source>
        <dbReference type="EMBL" id="TDL83650.1"/>
    </source>
</evidence>
<dbReference type="EMBL" id="SNAA01000002">
    <property type="protein sequence ID" value="TDL83650.1"/>
    <property type="molecule type" value="Genomic_DNA"/>
</dbReference>
<dbReference type="Gene3D" id="2.60.40.1880">
    <property type="entry name" value="Invasion associated locus B (IalB) protein"/>
    <property type="match status" value="1"/>
</dbReference>
<dbReference type="Proteomes" id="UP000295701">
    <property type="component" value="Unassembled WGS sequence"/>
</dbReference>
<reference evidence="3 4" key="1">
    <citation type="submission" date="2019-03" db="EMBL/GenBank/DDBJ databases">
        <title>Primorskyibacter sp. SS33 isolated from sediments.</title>
        <authorList>
            <person name="Xunke S."/>
        </authorList>
    </citation>
    <scope>NUCLEOTIDE SEQUENCE [LARGE SCALE GENOMIC DNA]</scope>
    <source>
        <strain evidence="3 4">SS33</strain>
    </source>
</reference>
<sequence length="219" mass="22454">MTKLWSSMSLAALLALAAPGFAQDAPAAGDGGDAGAETSEQEAGTGPAVPPVNDLAMGEEIGTGTEPGTSYVATTHGDWEQRCVRTESGNDPCQLYQLLRDGDDNPVAEISIFALPPGRDAAAGSTIITPLETLLPRQITLAVDSGAAKRYPFEFCAPQGCFSRIGFTEAEVRAFKAGAAATMTIYPAGAPDQPIALDISLSGFTAGYDAVAEANAAAR</sequence>
<gene>
    <name evidence="3" type="ORF">E2L08_03125</name>
</gene>
<organism evidence="3 4">
    <name type="scientific">Palleronia sediminis</name>
    <dbReference type="NCBI Taxonomy" id="2547833"/>
    <lineage>
        <taxon>Bacteria</taxon>
        <taxon>Pseudomonadati</taxon>
        <taxon>Pseudomonadota</taxon>
        <taxon>Alphaproteobacteria</taxon>
        <taxon>Rhodobacterales</taxon>
        <taxon>Roseobacteraceae</taxon>
        <taxon>Palleronia</taxon>
    </lineage>
</organism>
<feature type="signal peptide" evidence="2">
    <location>
        <begin position="1"/>
        <end position="22"/>
    </location>
</feature>